<protein>
    <submittedName>
        <fullName evidence="2">Uncharacterized protein</fullName>
    </submittedName>
</protein>
<dbReference type="EMBL" id="NPEX01000431">
    <property type="protein sequence ID" value="RAI37597.1"/>
    <property type="molecule type" value="Genomic_DNA"/>
</dbReference>
<gene>
    <name evidence="2" type="ORF">CH341_29355</name>
</gene>
<name>A0A327KGR0_9BRAD</name>
<evidence type="ECO:0000313" key="2">
    <source>
        <dbReference type="EMBL" id="RAI37597.1"/>
    </source>
</evidence>
<proteinExistence type="predicted"/>
<dbReference type="Proteomes" id="UP000249130">
    <property type="component" value="Unassembled WGS sequence"/>
</dbReference>
<dbReference type="AlphaFoldDB" id="A0A327KGR0"/>
<feature type="chain" id="PRO_5016292897" evidence="1">
    <location>
        <begin position="46"/>
        <end position="132"/>
    </location>
</feature>
<feature type="signal peptide" evidence="1">
    <location>
        <begin position="1"/>
        <end position="45"/>
    </location>
</feature>
<accession>A0A327KGR0</accession>
<keyword evidence="3" id="KW-1185">Reference proteome</keyword>
<organism evidence="2 3">
    <name type="scientific">Rhodoplanes roseus</name>
    <dbReference type="NCBI Taxonomy" id="29409"/>
    <lineage>
        <taxon>Bacteria</taxon>
        <taxon>Pseudomonadati</taxon>
        <taxon>Pseudomonadota</taxon>
        <taxon>Alphaproteobacteria</taxon>
        <taxon>Hyphomicrobiales</taxon>
        <taxon>Nitrobacteraceae</taxon>
        <taxon>Rhodoplanes</taxon>
    </lineage>
</organism>
<reference evidence="2 3" key="1">
    <citation type="submission" date="2017-07" db="EMBL/GenBank/DDBJ databases">
        <title>Draft Genome Sequences of Select Purple Nonsulfur Bacteria.</title>
        <authorList>
            <person name="Lasarre B."/>
            <person name="Mckinlay J.B."/>
        </authorList>
    </citation>
    <scope>NUCLEOTIDE SEQUENCE [LARGE SCALE GENOMIC DNA]</scope>
    <source>
        <strain evidence="2 3">DSM 5909</strain>
    </source>
</reference>
<evidence type="ECO:0000313" key="3">
    <source>
        <dbReference type="Proteomes" id="UP000249130"/>
    </source>
</evidence>
<keyword evidence="1" id="KW-0732">Signal</keyword>
<evidence type="ECO:0000256" key="1">
    <source>
        <dbReference type="SAM" id="SignalP"/>
    </source>
</evidence>
<sequence>MTEVIGRTPYDTTRRGTMTKNLTPLCAALSAAALLVGATALPAAADARAAIAGAAGWTAVGPAVGHFGPAPTQRLGAILSTEMLGPVTLVQPARPYDLELFAPHLTGAPAAPALAVADPLFGKAPLMAQGVE</sequence>
<comment type="caution">
    <text evidence="2">The sequence shown here is derived from an EMBL/GenBank/DDBJ whole genome shotgun (WGS) entry which is preliminary data.</text>
</comment>